<reference evidence="2" key="2">
    <citation type="submission" date="2016-05" db="EMBL/GenBank/DDBJ databases">
        <title>Comparative analysis highlights variable genome content of wheat rusts and divergence of the mating loci.</title>
        <authorList>
            <person name="Cuomo C.A."/>
            <person name="Bakkeren G."/>
            <person name="Szabo L."/>
            <person name="Khalil H."/>
            <person name="Joly D."/>
            <person name="Goldberg J."/>
            <person name="Young S."/>
            <person name="Zeng Q."/>
            <person name="Fellers J."/>
        </authorList>
    </citation>
    <scope>NUCLEOTIDE SEQUENCE [LARGE SCALE GENOMIC DNA]</scope>
    <source>
        <strain evidence="2">1-1 BBBD Race 1</strain>
    </source>
</reference>
<dbReference type="EnsemblFungi" id="PTTG_01534-t43_1">
    <property type="protein sequence ID" value="PTTG_01534-t43_1-p1"/>
    <property type="gene ID" value="PTTG_01534"/>
</dbReference>
<feature type="compositionally biased region" description="Polar residues" evidence="1">
    <location>
        <begin position="122"/>
        <end position="131"/>
    </location>
</feature>
<feature type="compositionally biased region" description="Basic residues" evidence="1">
    <location>
        <begin position="141"/>
        <end position="150"/>
    </location>
</feature>
<reference evidence="3 4" key="3">
    <citation type="journal article" date="2017" name="G3 (Bethesda)">
        <title>Comparative analysis highlights variable genome content of wheat rusts and divergence of the mating loci.</title>
        <authorList>
            <person name="Cuomo C.A."/>
            <person name="Bakkeren G."/>
            <person name="Khalil H.B."/>
            <person name="Panwar V."/>
            <person name="Joly D."/>
            <person name="Linning R."/>
            <person name="Sakthikumar S."/>
            <person name="Song X."/>
            <person name="Adiconis X."/>
            <person name="Fan L."/>
            <person name="Goldberg J.M."/>
            <person name="Levin J.Z."/>
            <person name="Young S."/>
            <person name="Zeng Q."/>
            <person name="Anikster Y."/>
            <person name="Bruce M."/>
            <person name="Wang M."/>
            <person name="Yin C."/>
            <person name="McCallum B."/>
            <person name="Szabo L.J."/>
            <person name="Hulbert S."/>
            <person name="Chen X."/>
            <person name="Fellers J.P."/>
        </authorList>
    </citation>
    <scope>NUCLEOTIDE SEQUENCE</scope>
    <source>
        <strain evidence="3">isolate 1-1 / race 1 (BBBD)</strain>
        <strain evidence="4">Isolate 1-1 / race 1 (BBBD)</strain>
    </source>
</reference>
<evidence type="ECO:0000313" key="4">
    <source>
        <dbReference type="Proteomes" id="UP000005240"/>
    </source>
</evidence>
<dbReference type="OMA" id="HYECKWC"/>
<accession>A0A0C4ELA0</accession>
<protein>
    <submittedName>
        <fullName evidence="2 3">Uncharacterized protein</fullName>
    </submittedName>
</protein>
<feature type="region of interest" description="Disordered" evidence="1">
    <location>
        <begin position="1"/>
        <end position="151"/>
    </location>
</feature>
<dbReference type="EMBL" id="ADAS02000391">
    <property type="protein sequence ID" value="OAV87471.1"/>
    <property type="molecule type" value="Genomic_DNA"/>
</dbReference>
<reference evidence="2" key="1">
    <citation type="submission" date="2009-11" db="EMBL/GenBank/DDBJ databases">
        <authorList>
            <consortium name="The Broad Institute Genome Sequencing Platform"/>
            <person name="Ward D."/>
            <person name="Feldgarden M."/>
            <person name="Earl A."/>
            <person name="Young S.K."/>
            <person name="Zeng Q."/>
            <person name="Koehrsen M."/>
            <person name="Alvarado L."/>
            <person name="Berlin A."/>
            <person name="Bochicchio J."/>
            <person name="Borenstein D."/>
            <person name="Chapman S.B."/>
            <person name="Chen Z."/>
            <person name="Engels R."/>
            <person name="Freedman E."/>
            <person name="Gellesch M."/>
            <person name="Goldberg J."/>
            <person name="Griggs A."/>
            <person name="Gujja S."/>
            <person name="Heilman E."/>
            <person name="Heiman D."/>
            <person name="Hepburn T."/>
            <person name="Howarth C."/>
            <person name="Jen D."/>
            <person name="Larson L."/>
            <person name="Lewis B."/>
            <person name="Mehta T."/>
            <person name="Park D."/>
            <person name="Pearson M."/>
            <person name="Roberts A."/>
            <person name="Saif S."/>
            <person name="Shea T."/>
            <person name="Shenoy N."/>
            <person name="Sisk P."/>
            <person name="Stolte C."/>
            <person name="Sykes S."/>
            <person name="Thomson T."/>
            <person name="Walk T."/>
            <person name="White J."/>
            <person name="Yandava C."/>
            <person name="Izard J."/>
            <person name="Baranova O.V."/>
            <person name="Blanton J.M."/>
            <person name="Tanner A.C."/>
            <person name="Dewhirst F.E."/>
            <person name="Haas B."/>
            <person name="Nusbaum C."/>
            <person name="Birren B."/>
        </authorList>
    </citation>
    <scope>NUCLEOTIDE SEQUENCE [LARGE SCALE GENOMIC DNA]</scope>
    <source>
        <strain evidence="2">1-1 BBBD Race 1</strain>
    </source>
</reference>
<organism evidence="2">
    <name type="scientific">Puccinia triticina (isolate 1-1 / race 1 (BBBD))</name>
    <name type="common">Brown leaf rust fungus</name>
    <dbReference type="NCBI Taxonomy" id="630390"/>
    <lineage>
        <taxon>Eukaryota</taxon>
        <taxon>Fungi</taxon>
        <taxon>Dikarya</taxon>
        <taxon>Basidiomycota</taxon>
        <taxon>Pucciniomycotina</taxon>
        <taxon>Pucciniomycetes</taxon>
        <taxon>Pucciniales</taxon>
        <taxon>Pucciniaceae</taxon>
        <taxon>Puccinia</taxon>
    </lineage>
</organism>
<dbReference type="AlphaFoldDB" id="A0A0C4ELA0"/>
<dbReference type="OrthoDB" id="2504876at2759"/>
<reference evidence="3" key="4">
    <citation type="submission" date="2025-05" db="UniProtKB">
        <authorList>
            <consortium name="EnsemblFungi"/>
        </authorList>
    </citation>
    <scope>IDENTIFICATION</scope>
    <source>
        <strain evidence="3">isolate 1-1 / race 1 (BBBD)</strain>
    </source>
</reference>
<dbReference type="Proteomes" id="UP000005240">
    <property type="component" value="Unassembled WGS sequence"/>
</dbReference>
<feature type="compositionally biased region" description="Low complexity" evidence="1">
    <location>
        <begin position="85"/>
        <end position="109"/>
    </location>
</feature>
<gene>
    <name evidence="2" type="ORF">PTTG_01534</name>
</gene>
<dbReference type="PANTHER" id="PTHR47501">
    <property type="entry name" value="TRANSPOSASE-RELATED"/>
    <property type="match status" value="1"/>
</dbReference>
<proteinExistence type="predicted"/>
<evidence type="ECO:0000313" key="2">
    <source>
        <dbReference type="EMBL" id="OAV87471.1"/>
    </source>
</evidence>
<sequence>MPNTDMIGSPVSPETYTQAPPCPVGSIASNQVYQSLPGHGAPFKTSIPPGGDSQRSLKAPNHQPVEVDSGSESNDIVAVSKRARPSTATTSQPQTSTASQTQPTDATTSKAKKRRRDIVDSDQPSSAMNFRQDSDEENAKAKKRPRKIRARRDSEFGIDDIELYFLPPVFAEGQSAENGDQPMHYECKWCGCMYKKGEGTRANLVKHRDGAPHRAPCHARADAIRAGAKLPLTAKEVAAKKKAQETGSIMKYTQLGKFDVKIFNQLIVMWLIRNSLPWSRIEDFYLGVAFNYLLPGIKLYS</sequence>
<dbReference type="PANTHER" id="PTHR47501:SF5">
    <property type="entry name" value="HAT C-TERMINAL DIMERISATION DOMAIN-CONTAINING PROTEIN"/>
    <property type="match status" value="1"/>
</dbReference>
<evidence type="ECO:0000313" key="3">
    <source>
        <dbReference type="EnsemblFungi" id="PTTG_01534-t43_1-p1"/>
    </source>
</evidence>
<name>A0A0C4ELA0_PUCT1</name>
<keyword evidence="4" id="KW-1185">Reference proteome</keyword>
<dbReference type="VEuPathDB" id="FungiDB:PTTG_01534"/>
<evidence type="ECO:0000256" key="1">
    <source>
        <dbReference type="SAM" id="MobiDB-lite"/>
    </source>
</evidence>